<keyword evidence="2" id="KW-0342">GTP-binding</keyword>
<keyword evidence="4" id="KW-1185">Reference proteome</keyword>
<dbReference type="STRING" id="309801.trd_0864"/>
<accession>B9KZE6</accession>
<dbReference type="Pfam" id="PF00025">
    <property type="entry name" value="Arf"/>
    <property type="match status" value="1"/>
</dbReference>
<evidence type="ECO:0000256" key="1">
    <source>
        <dbReference type="ARBA" id="ARBA00022741"/>
    </source>
</evidence>
<gene>
    <name evidence="3" type="ordered locus">trd_0864</name>
</gene>
<proteinExistence type="predicted"/>
<dbReference type="Proteomes" id="UP000000447">
    <property type="component" value="Chromosome"/>
</dbReference>
<dbReference type="GO" id="GO:0003924">
    <property type="term" value="F:GTPase activity"/>
    <property type="evidence" value="ECO:0007669"/>
    <property type="project" value="InterPro"/>
</dbReference>
<sequence length="191" mass="21373">MALIDVAAREIHAKIVYYGPGLSGKTTNLQVVHASLPEHVKSQLVSIDTEAERTLFFDFLPLDVGTVHGYRLRLQLYTVPGQTLYRQTRLAVLSGADGVVFVADAQRERLADNLQSLRELAQNLLRQGKRFTAFPLVLQYNKMDLANALPLPVLDRYLNPMRAPRFPAIAIQSIGVIETLRAIVKIVIDRL</sequence>
<dbReference type="SUPFAM" id="SSF52540">
    <property type="entry name" value="P-loop containing nucleoside triphosphate hydrolases"/>
    <property type="match status" value="1"/>
</dbReference>
<dbReference type="InterPro" id="IPR006689">
    <property type="entry name" value="Small_GTPase_ARF/SAR"/>
</dbReference>
<evidence type="ECO:0000256" key="2">
    <source>
        <dbReference type="ARBA" id="ARBA00023134"/>
    </source>
</evidence>
<dbReference type="EMBL" id="CP001275">
    <property type="protein sequence ID" value="ACM05174.1"/>
    <property type="molecule type" value="Genomic_DNA"/>
</dbReference>
<dbReference type="InterPro" id="IPR027417">
    <property type="entry name" value="P-loop_NTPase"/>
</dbReference>
<dbReference type="PANTHER" id="PTHR42708:SF1">
    <property type="entry name" value="GLIDING MOTILITY PROTEIN MGLA"/>
    <property type="match status" value="1"/>
</dbReference>
<dbReference type="CDD" id="cd00882">
    <property type="entry name" value="Ras_like_GTPase"/>
    <property type="match status" value="1"/>
</dbReference>
<dbReference type="AlphaFoldDB" id="B9KZE6"/>
<dbReference type="eggNOG" id="COG1100">
    <property type="taxonomic scope" value="Bacteria"/>
</dbReference>
<keyword evidence="1" id="KW-0547">Nucleotide-binding</keyword>
<evidence type="ECO:0000313" key="4">
    <source>
        <dbReference type="Proteomes" id="UP000000447"/>
    </source>
</evidence>
<organism evidence="3 4">
    <name type="scientific">Thermomicrobium roseum (strain ATCC 27502 / DSM 5159 / P-2)</name>
    <dbReference type="NCBI Taxonomy" id="309801"/>
    <lineage>
        <taxon>Bacteria</taxon>
        <taxon>Pseudomonadati</taxon>
        <taxon>Thermomicrobiota</taxon>
        <taxon>Thermomicrobia</taxon>
        <taxon>Thermomicrobiales</taxon>
        <taxon>Thermomicrobiaceae</taxon>
        <taxon>Thermomicrobium</taxon>
    </lineage>
</organism>
<dbReference type="HOGENOM" id="CLU_077110_0_0_0"/>
<protein>
    <submittedName>
        <fullName evidence="3">GTP-binding domain protein</fullName>
    </submittedName>
</protein>
<dbReference type="KEGG" id="tro:trd_0864"/>
<dbReference type="InterPro" id="IPR052705">
    <property type="entry name" value="Gliding_Motility_GTPase"/>
</dbReference>
<name>B9KZE6_THERP</name>
<reference evidence="3 4" key="1">
    <citation type="journal article" date="2009" name="PLoS ONE">
        <title>Complete genome sequence of the aerobic CO-oxidizing thermophile Thermomicrobium roseum.</title>
        <authorList>
            <person name="Wu D."/>
            <person name="Raymond J."/>
            <person name="Wu M."/>
            <person name="Chatterji S."/>
            <person name="Ren Q."/>
            <person name="Graham J.E."/>
            <person name="Bryant D.A."/>
            <person name="Robb F."/>
            <person name="Colman A."/>
            <person name="Tallon L.J."/>
            <person name="Badger J.H."/>
            <person name="Madupu R."/>
            <person name="Ward N.L."/>
            <person name="Eisen J.A."/>
        </authorList>
    </citation>
    <scope>NUCLEOTIDE SEQUENCE [LARGE SCALE GENOMIC DNA]</scope>
    <source>
        <strain evidence="4">ATCC 27502 / DSM 5159 / P-2</strain>
    </source>
</reference>
<evidence type="ECO:0000313" key="3">
    <source>
        <dbReference type="EMBL" id="ACM05174.1"/>
    </source>
</evidence>
<dbReference type="PANTHER" id="PTHR42708">
    <property type="entry name" value="ATP/GTP-BINDING PROTEIN-RELATED"/>
    <property type="match status" value="1"/>
</dbReference>
<dbReference type="OrthoDB" id="9779858at2"/>
<dbReference type="Gene3D" id="3.40.50.300">
    <property type="entry name" value="P-loop containing nucleotide triphosphate hydrolases"/>
    <property type="match status" value="1"/>
</dbReference>
<dbReference type="RefSeq" id="WP_012642245.1">
    <property type="nucleotide sequence ID" value="NC_011959.1"/>
</dbReference>
<dbReference type="GO" id="GO:0005525">
    <property type="term" value="F:GTP binding"/>
    <property type="evidence" value="ECO:0007669"/>
    <property type="project" value="UniProtKB-KW"/>
</dbReference>